<dbReference type="EMBL" id="CP042997">
    <property type="protein sequence ID" value="QEH33682.1"/>
    <property type="molecule type" value="Genomic_DNA"/>
</dbReference>
<evidence type="ECO:0000313" key="2">
    <source>
        <dbReference type="EMBL" id="QEH33682.1"/>
    </source>
</evidence>
<dbReference type="Pfam" id="PF00326">
    <property type="entry name" value="Peptidase_S9"/>
    <property type="match status" value="1"/>
</dbReference>
<reference evidence="2 3" key="1">
    <citation type="submission" date="2019-08" db="EMBL/GenBank/DDBJ databases">
        <title>Deep-cultivation of Planctomycetes and their phenomic and genomic characterization uncovers novel biology.</title>
        <authorList>
            <person name="Wiegand S."/>
            <person name="Jogler M."/>
            <person name="Boedeker C."/>
            <person name="Pinto D."/>
            <person name="Vollmers J."/>
            <person name="Rivas-Marin E."/>
            <person name="Kohn T."/>
            <person name="Peeters S.H."/>
            <person name="Heuer A."/>
            <person name="Rast P."/>
            <person name="Oberbeckmann S."/>
            <person name="Bunk B."/>
            <person name="Jeske O."/>
            <person name="Meyerdierks A."/>
            <person name="Storesund J.E."/>
            <person name="Kallscheuer N."/>
            <person name="Luecker S."/>
            <person name="Lage O.M."/>
            <person name="Pohl T."/>
            <person name="Merkel B.J."/>
            <person name="Hornburger P."/>
            <person name="Mueller R.-W."/>
            <person name="Bruemmer F."/>
            <person name="Labrenz M."/>
            <person name="Spormann A.M."/>
            <person name="Op den Camp H."/>
            <person name="Overmann J."/>
            <person name="Amann R."/>
            <person name="Jetten M.S.M."/>
            <person name="Mascher T."/>
            <person name="Medema M.H."/>
            <person name="Devos D.P."/>
            <person name="Kaster A.-K."/>
            <person name="Ovreas L."/>
            <person name="Rohde M."/>
            <person name="Galperin M.Y."/>
            <person name="Jogler C."/>
        </authorList>
    </citation>
    <scope>NUCLEOTIDE SEQUENCE [LARGE SCALE GENOMIC DNA]</scope>
    <source>
        <strain evidence="2 3">OJF2</strain>
    </source>
</reference>
<dbReference type="GO" id="GO:0008236">
    <property type="term" value="F:serine-type peptidase activity"/>
    <property type="evidence" value="ECO:0007669"/>
    <property type="project" value="InterPro"/>
</dbReference>
<feature type="domain" description="Peptidase S9 prolyl oligopeptidase catalytic" evidence="1">
    <location>
        <begin position="2"/>
        <end position="67"/>
    </location>
</feature>
<accession>A0A5B9VZA2</accession>
<protein>
    <submittedName>
        <fullName evidence="2">Prolyl oligopeptidase family protein</fullName>
    </submittedName>
</protein>
<dbReference type="InterPro" id="IPR001375">
    <property type="entry name" value="Peptidase_S9_cat"/>
</dbReference>
<gene>
    <name evidence="2" type="ORF">OJF2_21880</name>
</gene>
<dbReference type="KEGG" id="agv:OJF2_21880"/>
<dbReference type="Proteomes" id="UP000324233">
    <property type="component" value="Chromosome"/>
</dbReference>
<dbReference type="GO" id="GO:0006508">
    <property type="term" value="P:proteolysis"/>
    <property type="evidence" value="ECO:0007669"/>
    <property type="project" value="InterPro"/>
</dbReference>
<keyword evidence="3" id="KW-1185">Reference proteome</keyword>
<evidence type="ECO:0000259" key="1">
    <source>
        <dbReference type="Pfam" id="PF00326"/>
    </source>
</evidence>
<dbReference type="InterPro" id="IPR029058">
    <property type="entry name" value="AB_hydrolase_fold"/>
</dbReference>
<dbReference type="SUPFAM" id="SSF53474">
    <property type="entry name" value="alpha/beta-Hydrolases"/>
    <property type="match status" value="1"/>
</dbReference>
<proteinExistence type="predicted"/>
<evidence type="ECO:0000313" key="3">
    <source>
        <dbReference type="Proteomes" id="UP000324233"/>
    </source>
</evidence>
<name>A0A5B9VZA2_9BACT</name>
<dbReference type="AlphaFoldDB" id="A0A5B9VZA2"/>
<dbReference type="Gene3D" id="3.40.50.1820">
    <property type="entry name" value="alpha/beta hydrolase"/>
    <property type="match status" value="1"/>
</dbReference>
<sequence length="74" mass="7994">MPTFLVHGGSDPLVPVGQSLEMASALRKFGIPERLVILPGLGHDLNFPVNTPGDLTGQILEFLATTWNDRTINP</sequence>
<organism evidence="2 3">
    <name type="scientific">Aquisphaera giovannonii</name>
    <dbReference type="NCBI Taxonomy" id="406548"/>
    <lineage>
        <taxon>Bacteria</taxon>
        <taxon>Pseudomonadati</taxon>
        <taxon>Planctomycetota</taxon>
        <taxon>Planctomycetia</taxon>
        <taxon>Isosphaerales</taxon>
        <taxon>Isosphaeraceae</taxon>
        <taxon>Aquisphaera</taxon>
    </lineage>
</organism>